<dbReference type="CDD" id="cd13120">
    <property type="entry name" value="BF2867_like_N"/>
    <property type="match status" value="2"/>
</dbReference>
<accession>A0AA90ZN01</accession>
<keyword evidence="6" id="KW-0732">Signal</keyword>
<dbReference type="InterPro" id="IPR042278">
    <property type="entry name" value="Mfa-like_1_N"/>
</dbReference>
<dbReference type="InterPro" id="IPR055163">
    <property type="entry name" value="ALK/LTK-like_GRD"/>
</dbReference>
<organism evidence="17 18">
    <name type="scientific">Segatella copri</name>
    <dbReference type="NCBI Taxonomy" id="165179"/>
    <lineage>
        <taxon>Bacteria</taxon>
        <taxon>Pseudomonadati</taxon>
        <taxon>Bacteroidota</taxon>
        <taxon>Bacteroidia</taxon>
        <taxon>Bacteroidales</taxon>
        <taxon>Prevotellaceae</taxon>
        <taxon>Segatella</taxon>
    </lineage>
</organism>
<keyword evidence="15" id="KW-0325">Glycoprotein</keyword>
<evidence type="ECO:0000256" key="2">
    <source>
        <dbReference type="ARBA" id="ARBA00011902"/>
    </source>
</evidence>
<keyword evidence="3" id="KW-1003">Cell membrane</keyword>
<feature type="domain" description="ALK/LTK-like glycine-rich" evidence="16">
    <location>
        <begin position="618"/>
        <end position="856"/>
    </location>
</feature>
<gene>
    <name evidence="17" type="ORF">F7D95_14285</name>
</gene>
<comment type="subcellular location">
    <subcellularLocation>
        <location evidence="1">Cell membrane</location>
        <topology evidence="1">Single-pass type I membrane protein</topology>
    </subcellularLocation>
</comment>
<evidence type="ECO:0000256" key="8">
    <source>
        <dbReference type="ARBA" id="ARBA00022777"/>
    </source>
</evidence>
<keyword evidence="11" id="KW-0472">Membrane</keyword>
<keyword evidence="7" id="KW-0547">Nucleotide-binding</keyword>
<dbReference type="Gene3D" id="2.60.40.3570">
    <property type="match status" value="1"/>
</dbReference>
<keyword evidence="4" id="KW-0808">Transferase</keyword>
<evidence type="ECO:0000313" key="18">
    <source>
        <dbReference type="Proteomes" id="UP000442105"/>
    </source>
</evidence>
<evidence type="ECO:0000256" key="12">
    <source>
        <dbReference type="ARBA" id="ARBA00023137"/>
    </source>
</evidence>
<evidence type="ECO:0000256" key="10">
    <source>
        <dbReference type="ARBA" id="ARBA00022989"/>
    </source>
</evidence>
<evidence type="ECO:0000256" key="6">
    <source>
        <dbReference type="ARBA" id="ARBA00022729"/>
    </source>
</evidence>
<evidence type="ECO:0000313" key="17">
    <source>
        <dbReference type="EMBL" id="MQN13936.1"/>
    </source>
</evidence>
<keyword evidence="14" id="KW-0675">Receptor</keyword>
<evidence type="ECO:0000256" key="15">
    <source>
        <dbReference type="ARBA" id="ARBA00023180"/>
    </source>
</evidence>
<dbReference type="InterPro" id="IPR025049">
    <property type="entry name" value="Mfa-like_1"/>
</dbReference>
<dbReference type="RefSeq" id="WP_153129346.1">
    <property type="nucleotide sequence ID" value="NZ_VZCW01000363.1"/>
</dbReference>
<keyword evidence="10" id="KW-1133">Transmembrane helix</keyword>
<evidence type="ECO:0000256" key="4">
    <source>
        <dbReference type="ARBA" id="ARBA00022679"/>
    </source>
</evidence>
<dbReference type="GO" id="GO:0005886">
    <property type="term" value="C:plasma membrane"/>
    <property type="evidence" value="ECO:0007669"/>
    <property type="project" value="UniProtKB-SubCell"/>
</dbReference>
<evidence type="ECO:0000256" key="1">
    <source>
        <dbReference type="ARBA" id="ARBA00004251"/>
    </source>
</evidence>
<keyword evidence="5" id="KW-0812">Transmembrane</keyword>
<evidence type="ECO:0000256" key="13">
    <source>
        <dbReference type="ARBA" id="ARBA00023157"/>
    </source>
</evidence>
<evidence type="ECO:0000256" key="14">
    <source>
        <dbReference type="ARBA" id="ARBA00023170"/>
    </source>
</evidence>
<dbReference type="Proteomes" id="UP000442105">
    <property type="component" value="Unassembled WGS sequence"/>
</dbReference>
<dbReference type="EMBL" id="VZCW01000363">
    <property type="protein sequence ID" value="MQN13936.1"/>
    <property type="molecule type" value="Genomic_DNA"/>
</dbReference>
<sequence length="858" mass="91970">AAIAAATEKGPIVVSTPFGKPLYLHSVVQETADLQQAAATTRGAMQEGTTLNNTYYNNSFGVTAISNSNGTNTALFANQKASKNNEDIWEIEDKTNSRWPFDALVYFHAYAPFNKATDGMWSVTTDADNVKTKIKYTAKSGETEIPSQPDIIVATNAESRSVSSDDKAVELKFSHALTAVNFAISQDLTEIFKTGATDGSKLKSIKLSGIPNEGTCELTAKAGDPQTPSQTWTFDTEADGKKKTGTYTFDLTKEDIQIGESYALTSNKDKNILMMIPQNLDGTNAQLTFVLDIKGKGDQTFTFDLSNQTWLPGTSVTYKLSASAVNHLENAEVKFPDSWNDTEQAKYSYPKTDFAAGESIGLYVVNSNNAIEEANLKLTRDQDGKWMPENNNTKFLKLKGYKYFAYYPYNATAPTVDETKDNADEFFKDKITNWNPVKDQNKEDVLLSQDLQVSEGVIDGDASTLTFNMAHSMGLAVLNLKSKDVPVKRTFKTNNFTYYHTELQGRVTTEPAASEYTDATAKQSVEASTEFNGNIPFMAQTTDKRYVQIVKPNVAATFKAVDETNKPRTAWGSLKSYLFNVDKNQVVAKDITSDADFYYLARLFSYKKSTESFKVPVDGTYTLECWGAGVSQGGKSQGDYQAQKNQVLFICVGGKGTEGTIADIGIGGYNGGGNGGKASVDNMGRPVKCGDGGSGATHICLEDGVLRELETAYKQNRLLMVAGGQGGAQHPRKSPGLFGGGTVGGRPTNSAGKTFDAATQNKGFAFGLGQIGRNGTPKTPAGAEGNGGGGGGLYGGYSPQVQGDKTNCPGGGGSGYVNTKLLNVNAKTIAGNQSFLSPSGVSETGHAGNGAALITWLP</sequence>
<keyword evidence="13" id="KW-1015">Disulfide bond</keyword>
<dbReference type="EC" id="2.7.10.1" evidence="2"/>
<keyword evidence="12" id="KW-0829">Tyrosine-protein kinase</keyword>
<dbReference type="Pfam" id="PF13149">
    <property type="entry name" value="Mfa_like_1"/>
    <property type="match status" value="2"/>
</dbReference>
<dbReference type="AlphaFoldDB" id="A0AA90ZN01"/>
<dbReference type="Pfam" id="PF12810">
    <property type="entry name" value="ALK_LTK_GRD"/>
    <property type="match status" value="1"/>
</dbReference>
<evidence type="ECO:0000256" key="7">
    <source>
        <dbReference type="ARBA" id="ARBA00022741"/>
    </source>
</evidence>
<dbReference type="GO" id="GO:0004714">
    <property type="term" value="F:transmembrane receptor protein tyrosine kinase activity"/>
    <property type="evidence" value="ECO:0007669"/>
    <property type="project" value="UniProtKB-EC"/>
</dbReference>
<evidence type="ECO:0000259" key="16">
    <source>
        <dbReference type="Pfam" id="PF12810"/>
    </source>
</evidence>
<dbReference type="Gene3D" id="2.60.40.2620">
    <property type="entry name" value="Fimbrillin-like"/>
    <property type="match status" value="2"/>
</dbReference>
<evidence type="ECO:0000256" key="3">
    <source>
        <dbReference type="ARBA" id="ARBA00022475"/>
    </source>
</evidence>
<protein>
    <recommendedName>
        <fullName evidence="2">receptor protein-tyrosine kinase</fullName>
        <ecNumber evidence="2">2.7.10.1</ecNumber>
    </recommendedName>
</protein>
<dbReference type="GO" id="GO:0005524">
    <property type="term" value="F:ATP binding"/>
    <property type="evidence" value="ECO:0007669"/>
    <property type="project" value="UniProtKB-KW"/>
</dbReference>
<evidence type="ECO:0000256" key="5">
    <source>
        <dbReference type="ARBA" id="ARBA00022692"/>
    </source>
</evidence>
<evidence type="ECO:0000256" key="9">
    <source>
        <dbReference type="ARBA" id="ARBA00022840"/>
    </source>
</evidence>
<name>A0AA90ZN01_9BACT</name>
<comment type="caution">
    <text evidence="17">The sequence shown here is derived from an EMBL/GenBank/DDBJ whole genome shotgun (WGS) entry which is preliminary data.</text>
</comment>
<proteinExistence type="predicted"/>
<keyword evidence="8" id="KW-0418">Kinase</keyword>
<feature type="non-terminal residue" evidence="17">
    <location>
        <position position="1"/>
    </location>
</feature>
<evidence type="ECO:0000256" key="11">
    <source>
        <dbReference type="ARBA" id="ARBA00023136"/>
    </source>
</evidence>
<reference evidence="18" key="1">
    <citation type="submission" date="2019-09" db="EMBL/GenBank/DDBJ databases">
        <title>Distinct polysaccharide growth profiles of human intestinal Prevotella copri isolates.</title>
        <authorList>
            <person name="Fehlner-Peach H."/>
            <person name="Magnabosco C."/>
            <person name="Raghavan V."/>
            <person name="Scher J.U."/>
            <person name="Tett A."/>
            <person name="Cox L.M."/>
            <person name="Gottsegen C."/>
            <person name="Watters A."/>
            <person name="Wiltshire- Gordon J.D."/>
            <person name="Segata N."/>
            <person name="Bonneau R."/>
            <person name="Littman D.R."/>
        </authorList>
    </citation>
    <scope>NUCLEOTIDE SEQUENCE [LARGE SCALE GENOMIC DNA]</scope>
    <source>
        <strain evidence="18">iAQ1179</strain>
    </source>
</reference>
<keyword evidence="9" id="KW-0067">ATP-binding</keyword>